<comment type="caution">
    <text evidence="7">The sequence shown here is derived from an EMBL/GenBank/DDBJ whole genome shotgun (WGS) entry which is preliminary data.</text>
</comment>
<dbReference type="OrthoDB" id="9787430at2"/>
<dbReference type="InterPro" id="IPR007383">
    <property type="entry name" value="DUF445"/>
</dbReference>
<gene>
    <name evidence="7" type="ORF">F8154_06395</name>
</gene>
<evidence type="ECO:0000256" key="2">
    <source>
        <dbReference type="ARBA" id="ARBA00008053"/>
    </source>
</evidence>
<keyword evidence="8" id="KW-1185">Reference proteome</keyword>
<evidence type="ECO:0000256" key="1">
    <source>
        <dbReference type="ARBA" id="ARBA00004308"/>
    </source>
</evidence>
<evidence type="ECO:0000256" key="3">
    <source>
        <dbReference type="ARBA" id="ARBA00022692"/>
    </source>
</evidence>
<organism evidence="7 8">
    <name type="scientific">Alkaliphilus pronyensis</name>
    <dbReference type="NCBI Taxonomy" id="1482732"/>
    <lineage>
        <taxon>Bacteria</taxon>
        <taxon>Bacillati</taxon>
        <taxon>Bacillota</taxon>
        <taxon>Clostridia</taxon>
        <taxon>Peptostreptococcales</taxon>
        <taxon>Natronincolaceae</taxon>
        <taxon>Alkaliphilus</taxon>
    </lineage>
</organism>
<keyword evidence="3 6" id="KW-0812">Transmembrane</keyword>
<dbReference type="GO" id="GO:0012505">
    <property type="term" value="C:endomembrane system"/>
    <property type="evidence" value="ECO:0007669"/>
    <property type="project" value="UniProtKB-SubCell"/>
</dbReference>
<accession>A0A6I0FCD5</accession>
<proteinExistence type="inferred from homology"/>
<name>A0A6I0FCD5_9FIRM</name>
<dbReference type="PANTHER" id="PTHR35791">
    <property type="entry name" value="UPF0754 MEMBRANE PROTEIN YHEB"/>
    <property type="match status" value="1"/>
</dbReference>
<evidence type="ECO:0000313" key="8">
    <source>
        <dbReference type="Proteomes" id="UP000432715"/>
    </source>
</evidence>
<reference evidence="7 8" key="1">
    <citation type="submission" date="2019-10" db="EMBL/GenBank/DDBJ databases">
        <title>Alkaliphilus serpentinus sp. nov. and Alkaliphilus pronyensis sp. nov., two novel anaerobic alkaliphilic species isolated from the serpentinized-hosted hydrothermal field of the Prony Bay (New Caledonia).</title>
        <authorList>
            <person name="Postec A."/>
        </authorList>
    </citation>
    <scope>NUCLEOTIDE SEQUENCE [LARGE SCALE GENOMIC DNA]</scope>
    <source>
        <strain evidence="7 8">LacV</strain>
    </source>
</reference>
<evidence type="ECO:0000313" key="7">
    <source>
        <dbReference type="EMBL" id="KAB3535410.1"/>
    </source>
</evidence>
<keyword evidence="4 6" id="KW-1133">Transmembrane helix</keyword>
<comment type="similarity">
    <text evidence="2">Belongs to the UPF0754 family.</text>
</comment>
<dbReference type="RefSeq" id="WP_151860775.1">
    <property type="nucleotide sequence ID" value="NZ_WBZC01000019.1"/>
</dbReference>
<evidence type="ECO:0000256" key="5">
    <source>
        <dbReference type="ARBA" id="ARBA00023136"/>
    </source>
</evidence>
<sequence>MIGIILLLGLVGALIGWVTNILAIKLLFKPFEAIKIPILGISIQGLIPKRKKEIAKSIGITIEEELVSIEEVMDSFLQQQNKHQLVDFIKEKIISIVNQRLPVIVPTSLRGMINGYISTVIEEEASQVITLTMEGMIHKAATNIDLASMVEDRINNFPMEKLEEVVLKIAKNELKHIEILGGVVGFIIGLFQGIIILLL</sequence>
<protein>
    <submittedName>
        <fullName evidence="7">DUF445 family protein</fullName>
    </submittedName>
</protein>
<dbReference type="EMBL" id="WBZC01000019">
    <property type="protein sequence ID" value="KAB3535410.1"/>
    <property type="molecule type" value="Genomic_DNA"/>
</dbReference>
<evidence type="ECO:0000256" key="4">
    <source>
        <dbReference type="ARBA" id="ARBA00022989"/>
    </source>
</evidence>
<evidence type="ECO:0000256" key="6">
    <source>
        <dbReference type="SAM" id="Phobius"/>
    </source>
</evidence>
<dbReference type="Proteomes" id="UP000432715">
    <property type="component" value="Unassembled WGS sequence"/>
</dbReference>
<feature type="transmembrane region" description="Helical" evidence="6">
    <location>
        <begin position="179"/>
        <end position="198"/>
    </location>
</feature>
<dbReference type="AlphaFoldDB" id="A0A6I0FCD5"/>
<comment type="subcellular location">
    <subcellularLocation>
        <location evidence="1">Endomembrane system</location>
    </subcellularLocation>
</comment>
<dbReference type="Pfam" id="PF04286">
    <property type="entry name" value="DUF445"/>
    <property type="match status" value="1"/>
</dbReference>
<keyword evidence="5 6" id="KW-0472">Membrane</keyword>
<dbReference type="PANTHER" id="PTHR35791:SF1">
    <property type="entry name" value="UPF0754 MEMBRANE PROTEIN YHEB"/>
    <property type="match status" value="1"/>
</dbReference>